<dbReference type="AlphaFoldDB" id="A0A1N7H9S1"/>
<gene>
    <name evidence="1" type="ORF">SAMN05421833_14014</name>
</gene>
<sequence>MIRTLHRLGDRLLERLLPGAEAQADNCFEYWPTGGCNRYKDCYPNPTGFLCITYWRSSCGGAWQNIGYC</sequence>
<proteinExistence type="predicted"/>
<dbReference type="EMBL" id="FTNI01000040">
    <property type="protein sequence ID" value="SIS21408.1"/>
    <property type="molecule type" value="Genomic_DNA"/>
</dbReference>
<dbReference type="STRING" id="58117.SAMN05421833_14014"/>
<accession>A0A1N7H9S1</accession>
<dbReference type="RefSeq" id="WP_076442262.1">
    <property type="nucleotide sequence ID" value="NZ_CP192071.1"/>
</dbReference>
<dbReference type="OrthoDB" id="3482702at2"/>
<name>A0A1N7H9S1_9ACTN</name>
<dbReference type="Proteomes" id="UP000186096">
    <property type="component" value="Unassembled WGS sequence"/>
</dbReference>
<evidence type="ECO:0000313" key="2">
    <source>
        <dbReference type="Proteomes" id="UP000186096"/>
    </source>
</evidence>
<keyword evidence="2" id="KW-1185">Reference proteome</keyword>
<protein>
    <submittedName>
        <fullName evidence="1">Uncharacterized protein</fullName>
    </submittedName>
</protein>
<evidence type="ECO:0000313" key="1">
    <source>
        <dbReference type="EMBL" id="SIS21408.1"/>
    </source>
</evidence>
<reference evidence="2" key="1">
    <citation type="submission" date="2017-01" db="EMBL/GenBank/DDBJ databases">
        <authorList>
            <person name="Varghese N."/>
            <person name="Submissions S."/>
        </authorList>
    </citation>
    <scope>NUCLEOTIDE SEQUENCE [LARGE SCALE GENOMIC DNA]</scope>
    <source>
        <strain evidence="2">ATCC 12950</strain>
    </source>
</reference>
<organism evidence="1 2">
    <name type="scientific">Microbispora rosea</name>
    <dbReference type="NCBI Taxonomy" id="58117"/>
    <lineage>
        <taxon>Bacteria</taxon>
        <taxon>Bacillati</taxon>
        <taxon>Actinomycetota</taxon>
        <taxon>Actinomycetes</taxon>
        <taxon>Streptosporangiales</taxon>
        <taxon>Streptosporangiaceae</taxon>
        <taxon>Microbispora</taxon>
    </lineage>
</organism>